<evidence type="ECO:0000313" key="4">
    <source>
        <dbReference type="Proteomes" id="UP000035016"/>
    </source>
</evidence>
<dbReference type="AlphaFoldDB" id="A0A0F7VKN6"/>
<dbReference type="Proteomes" id="UP000037274">
    <property type="component" value="Unassembled WGS sequence"/>
</dbReference>
<evidence type="ECO:0000313" key="2">
    <source>
        <dbReference type="EMBL" id="CQR59419.1"/>
    </source>
</evidence>
<geneLocation type="plasmid" evidence="2 4">
    <name>pSLE2</name>
</geneLocation>
<accession>A0A0F7VKN6</accession>
<proteinExistence type="predicted"/>
<evidence type="ECO:0000313" key="5">
    <source>
        <dbReference type="Proteomes" id="UP000037274"/>
    </source>
</evidence>
<feature type="chain" id="PRO_5009769277" description="Secreted Protein" evidence="1">
    <location>
        <begin position="27"/>
        <end position="95"/>
    </location>
</feature>
<keyword evidence="5" id="KW-1185">Reference proteome</keyword>
<reference evidence="3 5" key="3">
    <citation type="submission" date="2015-06" db="EMBL/GenBank/DDBJ databases">
        <title>Draft genome sequence of Streptomyces leeuwenhoekii C58, which produces the novel lasso peptide, chaxapeptin.</title>
        <authorList>
            <person name="Yi Y."/>
            <person name="Hai D."/>
            <person name="Jaspars M."/>
            <person name="Sheng H."/>
            <person name="Rateb M.E."/>
            <person name="Bull A."/>
            <person name="Goodfellow M."/>
            <person name="Asenjo J.A."/>
            <person name="Ebel R."/>
        </authorList>
    </citation>
    <scope>NUCLEOTIDE SEQUENCE [LARGE SCALE GENOMIC DNA]</scope>
    <source>
        <strain evidence="3 5">C58</strain>
    </source>
</reference>
<dbReference type="KEGG" id="sle:sle2_118"/>
<gene>
    <name evidence="2" type="primary">sle2_118</name>
    <name evidence="3" type="ORF">ACH49_23990</name>
</gene>
<dbReference type="RefSeq" id="WP_029380893.1">
    <property type="nucleotide sequence ID" value="NZ_AZSD01000009.1"/>
</dbReference>
<name>A0A0F7VKN6_STRLW</name>
<organism evidence="2 4">
    <name type="scientific">Streptomyces leeuwenhoekii</name>
    <dbReference type="NCBI Taxonomy" id="1437453"/>
    <lineage>
        <taxon>Bacteria</taxon>
        <taxon>Bacillati</taxon>
        <taxon>Actinomycetota</taxon>
        <taxon>Actinomycetes</taxon>
        <taxon>Kitasatosporales</taxon>
        <taxon>Streptomycetaceae</taxon>
        <taxon>Streptomyces</taxon>
    </lineage>
</organism>
<sequence length="95" mass="10046">MNRRGIAASVIGATALFGLAVPAATAAPQALSCTTSVGNTGGWAECTGSGTWRVVSICNNERDKYTTWATQSGGTTRRYAVDCSWDIDRVQVEMK</sequence>
<protein>
    <recommendedName>
        <fullName evidence="6">Secreted Protein</fullName>
    </recommendedName>
</protein>
<keyword evidence="2" id="KW-0614">Plasmid</keyword>
<evidence type="ECO:0000313" key="3">
    <source>
        <dbReference type="EMBL" id="KMS72124.1"/>
    </source>
</evidence>
<feature type="signal peptide" evidence="1">
    <location>
        <begin position="1"/>
        <end position="26"/>
    </location>
</feature>
<dbReference type="Proteomes" id="UP000035016">
    <property type="component" value="Plasmid pSLE2"/>
</dbReference>
<evidence type="ECO:0008006" key="6">
    <source>
        <dbReference type="Google" id="ProtNLM"/>
    </source>
</evidence>
<dbReference type="EMBL" id="LN831789">
    <property type="protein sequence ID" value="CQR59419.1"/>
    <property type="molecule type" value="Genomic_DNA"/>
</dbReference>
<reference evidence="4" key="1">
    <citation type="submission" date="2015-02" db="EMBL/GenBank/DDBJ databases">
        <authorList>
            <person name="Gomez-Escribano P.J."/>
        </authorList>
    </citation>
    <scope>NUCLEOTIDE SEQUENCE [LARGE SCALE GENOMIC DNA]</scope>
    <source>
        <strain evidence="4">C34 (DSM 42122 / NRRL B-24963)</strain>
        <plasmid evidence="4">pSLE2</plasmid>
    </source>
</reference>
<reference evidence="2" key="2">
    <citation type="submission" date="2015-02" db="EMBL/GenBank/DDBJ databases">
        <authorList>
            <person name="Gomez-Escribano Juan Pablo"/>
        </authorList>
    </citation>
    <scope>NUCLEOTIDE SEQUENCE</scope>
    <source>
        <strain evidence="2">C34</strain>
        <plasmid evidence="2">pSLE2</plasmid>
    </source>
</reference>
<dbReference type="EMBL" id="LFEH01000114">
    <property type="protein sequence ID" value="KMS72124.1"/>
    <property type="molecule type" value="Genomic_DNA"/>
</dbReference>
<keyword evidence="1" id="KW-0732">Signal</keyword>
<dbReference type="PATRIC" id="fig|1437453.5.peg.681"/>
<evidence type="ECO:0000256" key="1">
    <source>
        <dbReference type="SAM" id="SignalP"/>
    </source>
</evidence>